<keyword evidence="8" id="KW-0832">Ubl conjugation</keyword>
<comment type="subcellular location">
    <subcellularLocation>
        <location evidence="2">Chromosome</location>
    </subcellularLocation>
    <subcellularLocation>
        <location evidence="1">Nucleus</location>
    </subcellularLocation>
</comment>
<evidence type="ECO:0000256" key="4">
    <source>
        <dbReference type="ARBA" id="ARBA00022454"/>
    </source>
</evidence>
<dbReference type="PANTHER" id="PTHR23196:SF1">
    <property type="entry name" value="PAX-INTERACTING PROTEIN 1"/>
    <property type="match status" value="1"/>
</dbReference>
<feature type="domain" description="BRCT" evidence="13">
    <location>
        <begin position="816"/>
        <end position="921"/>
    </location>
</feature>
<evidence type="ECO:0000256" key="11">
    <source>
        <dbReference type="ARBA" id="ARBA00023306"/>
    </source>
</evidence>
<dbReference type="SUPFAM" id="SSF52113">
    <property type="entry name" value="BRCT domain"/>
    <property type="match status" value="1"/>
</dbReference>
<dbReference type="Pfam" id="PF00498">
    <property type="entry name" value="FHA"/>
    <property type="match status" value="1"/>
</dbReference>
<dbReference type="CDD" id="cd18432">
    <property type="entry name" value="BRCT_PAXIP1_rpt6_like"/>
    <property type="match status" value="1"/>
</dbReference>
<evidence type="ECO:0000256" key="5">
    <source>
        <dbReference type="ARBA" id="ARBA00022499"/>
    </source>
</evidence>
<feature type="compositionally biased region" description="Basic residues" evidence="12">
    <location>
        <begin position="695"/>
        <end position="704"/>
    </location>
</feature>
<feature type="region of interest" description="Disordered" evidence="12">
    <location>
        <begin position="103"/>
        <end position="142"/>
    </location>
</feature>
<feature type="region of interest" description="Disordered" evidence="12">
    <location>
        <begin position="1"/>
        <end position="39"/>
    </location>
</feature>
<evidence type="ECO:0000259" key="13">
    <source>
        <dbReference type="PROSITE" id="PS50172"/>
    </source>
</evidence>
<comment type="caution">
    <text evidence="14">The sequence shown here is derived from an EMBL/GenBank/DDBJ whole genome shotgun (WGS) entry which is preliminary data.</text>
</comment>
<dbReference type="InterPro" id="IPR001357">
    <property type="entry name" value="BRCT_dom"/>
</dbReference>
<dbReference type="InterPro" id="IPR051579">
    <property type="entry name" value="DDR_Transcriptional_Reg"/>
</dbReference>
<name>A0AA88GER9_NAELO</name>
<keyword evidence="4" id="KW-0158">Chromosome</keyword>
<evidence type="ECO:0000256" key="12">
    <source>
        <dbReference type="SAM" id="MobiDB-lite"/>
    </source>
</evidence>
<feature type="domain" description="BRCT" evidence="13">
    <location>
        <begin position="724"/>
        <end position="793"/>
    </location>
</feature>
<dbReference type="GO" id="GO:0006974">
    <property type="term" value="P:DNA damage response"/>
    <property type="evidence" value="ECO:0007669"/>
    <property type="project" value="UniProtKB-KW"/>
</dbReference>
<sequence length="934" mass="105824">MPLNDDGFNNKPPASSFSSSHDRDHDESLNTPPSRVFRPMISLLGNSNNNTQRMIESSSNNFNNSPSGFMNEKALMNNNFHLHHQQHSSDHFCLKHVNNKLDVPSPTTTLRRQHVGSSPKRNRTMVPSTPENKASPISIHSNSPFTPLASPPRSITCAASTNVLSSTFHMLKSTPVASSASRVESVSICMTPSLSSSQNLFQQKLEPNTISHHHHNHQSANTDNSTNIVAFLFMYSSKDSLQNFERAFPLWSGRTLISRKNQEYFLAAQNNRKRMKDVLPPYDRCICINSPSISKIHALIEISEGEFSFLEDLNSRNRTVIVEKSEKKKRHINIQSRRLYQLRDDNFILLGNIICKFKLCTEMDETMKNLALNSHLKLNENACTRKSPKQLPVPPQNGSSKLLFRPPSATFPSPSKKTLLMNKKINNGVVSAVTTSPTEKKSSEILVPATPEMTNSSQTHNTNDTLDKQAISSCRNDSSNNIIKELHKPENNNQTRHFVPPTNFVLKKKSMSNTDEKEQTCQKVLVFETPVKSLENGTKSTDGVTIFQTPSSSSSYGTPQTTNESTTMKNFSDTKVLLSNDHQYNNEDLCKDEDLIDLQLDDIDLSFLSSQQEMTQQKQPQQQNPEPSTSTFNISNSSQFDDIEEEELDDQEESQANQSLYNNPKKRVNEEDTLLNEHDHEGIVSTAEPLNDARRSKKKKYKKSDHQHPHILFTGIQPTEANLRAIERLGGVLIEDAYTELLESRLTHLITDKLRRTVKFLCALGSCPNIVTIDWLEQSTKTKYFIDEEGFYLHDVEGEEKFNISLIEVLNRRDRAPHKLFHGMAFFLTSNILPKPDEMKLIIECNGGSVLSTLSSLKCELGMNKNVFVITCEKDYKYCTSTLSPIFEDFDLNCVEHFFNSEFVMASVVRQEIINNELTQFESMQKTSIKSKRK</sequence>
<evidence type="ECO:0000256" key="9">
    <source>
        <dbReference type="ARBA" id="ARBA00022990"/>
    </source>
</evidence>
<dbReference type="RefSeq" id="XP_044542448.1">
    <property type="nucleotide sequence ID" value="XM_044688010.1"/>
</dbReference>
<evidence type="ECO:0000256" key="1">
    <source>
        <dbReference type="ARBA" id="ARBA00004123"/>
    </source>
</evidence>
<dbReference type="InterPro" id="IPR000253">
    <property type="entry name" value="FHA_dom"/>
</dbReference>
<dbReference type="InterPro" id="IPR008984">
    <property type="entry name" value="SMAD_FHA_dom_sf"/>
</dbReference>
<feature type="compositionally biased region" description="Basic and acidic residues" evidence="12">
    <location>
        <begin position="667"/>
        <end position="682"/>
    </location>
</feature>
<feature type="compositionally biased region" description="Low complexity" evidence="12">
    <location>
        <begin position="611"/>
        <end position="623"/>
    </location>
</feature>
<dbReference type="EMBL" id="PYSW02000057">
    <property type="protein sequence ID" value="KAG2373274.1"/>
    <property type="molecule type" value="Genomic_DNA"/>
</dbReference>
<keyword evidence="6" id="KW-0677">Repeat</keyword>
<evidence type="ECO:0000256" key="3">
    <source>
        <dbReference type="ARBA" id="ARBA00015014"/>
    </source>
</evidence>
<evidence type="ECO:0000313" key="14">
    <source>
        <dbReference type="EMBL" id="KAG2373274.1"/>
    </source>
</evidence>
<keyword evidence="15" id="KW-1185">Reference proteome</keyword>
<feature type="region of interest" description="Disordered" evidence="12">
    <location>
        <begin position="385"/>
        <end position="415"/>
    </location>
</feature>
<feature type="region of interest" description="Disordered" evidence="12">
    <location>
        <begin position="536"/>
        <end position="568"/>
    </location>
</feature>
<proteinExistence type="predicted"/>
<evidence type="ECO:0000256" key="7">
    <source>
        <dbReference type="ARBA" id="ARBA00022763"/>
    </source>
</evidence>
<keyword evidence="5" id="KW-1017">Isopeptide bond</keyword>
<dbReference type="AlphaFoldDB" id="A0AA88GER9"/>
<feature type="compositionally biased region" description="Acidic residues" evidence="12">
    <location>
        <begin position="641"/>
        <end position="653"/>
    </location>
</feature>
<evidence type="ECO:0000256" key="6">
    <source>
        <dbReference type="ARBA" id="ARBA00022737"/>
    </source>
</evidence>
<dbReference type="PROSITE" id="PS50172">
    <property type="entry name" value="BRCT"/>
    <property type="match status" value="2"/>
</dbReference>
<accession>A0AA88GER9</accession>
<dbReference type="GeneID" id="68104717"/>
<keyword evidence="10" id="KW-0539">Nucleus</keyword>
<keyword evidence="7" id="KW-0227">DNA damage</keyword>
<evidence type="ECO:0000256" key="8">
    <source>
        <dbReference type="ARBA" id="ARBA00022843"/>
    </source>
</evidence>
<dbReference type="InterPro" id="IPR036420">
    <property type="entry name" value="BRCT_dom_sf"/>
</dbReference>
<dbReference type="Pfam" id="PF16770">
    <property type="entry name" value="RTT107_BRCT_5"/>
    <property type="match status" value="1"/>
</dbReference>
<evidence type="ECO:0000256" key="2">
    <source>
        <dbReference type="ARBA" id="ARBA00004286"/>
    </source>
</evidence>
<dbReference type="Gene3D" id="2.60.200.20">
    <property type="match status" value="1"/>
</dbReference>
<keyword evidence="11" id="KW-0131">Cell cycle</keyword>
<dbReference type="GO" id="GO:0005694">
    <property type="term" value="C:chromosome"/>
    <property type="evidence" value="ECO:0007669"/>
    <property type="project" value="UniProtKB-SubCell"/>
</dbReference>
<keyword evidence="9" id="KW-0007">Acetylation</keyword>
<evidence type="ECO:0000256" key="10">
    <source>
        <dbReference type="ARBA" id="ARBA00023242"/>
    </source>
</evidence>
<dbReference type="Proteomes" id="UP000816034">
    <property type="component" value="Unassembled WGS sequence"/>
</dbReference>
<organism evidence="14 15">
    <name type="scientific">Naegleria lovaniensis</name>
    <name type="common">Amoeba</name>
    <dbReference type="NCBI Taxonomy" id="51637"/>
    <lineage>
        <taxon>Eukaryota</taxon>
        <taxon>Discoba</taxon>
        <taxon>Heterolobosea</taxon>
        <taxon>Tetramitia</taxon>
        <taxon>Eutetramitia</taxon>
        <taxon>Vahlkampfiidae</taxon>
        <taxon>Naegleria</taxon>
    </lineage>
</organism>
<dbReference type="Gene3D" id="3.40.50.10190">
    <property type="entry name" value="BRCT domain"/>
    <property type="match status" value="2"/>
</dbReference>
<dbReference type="PANTHER" id="PTHR23196">
    <property type="entry name" value="PAX TRANSCRIPTION ACTIVATION DOMAIN INTERACTING PROTEIN"/>
    <property type="match status" value="1"/>
</dbReference>
<reference evidence="14 15" key="1">
    <citation type="journal article" date="2018" name="BMC Genomics">
        <title>The genome of Naegleria lovaniensis, the basis for a comparative approach to unravel pathogenicity factors of the human pathogenic amoeba N. fowleri.</title>
        <authorList>
            <person name="Liechti N."/>
            <person name="Schurch N."/>
            <person name="Bruggmann R."/>
            <person name="Wittwer M."/>
        </authorList>
    </citation>
    <scope>NUCLEOTIDE SEQUENCE [LARGE SCALE GENOMIC DNA]</scope>
    <source>
        <strain evidence="14 15">ATCC 30569</strain>
    </source>
</reference>
<dbReference type="GO" id="GO:0005634">
    <property type="term" value="C:nucleus"/>
    <property type="evidence" value="ECO:0007669"/>
    <property type="project" value="UniProtKB-SubCell"/>
</dbReference>
<feature type="region of interest" description="Disordered" evidence="12">
    <location>
        <begin position="611"/>
        <end position="704"/>
    </location>
</feature>
<dbReference type="Pfam" id="PF16589">
    <property type="entry name" value="BRCT_2"/>
    <property type="match status" value="1"/>
</dbReference>
<feature type="compositionally biased region" description="Polar residues" evidence="12">
    <location>
        <begin position="624"/>
        <end position="640"/>
    </location>
</feature>
<evidence type="ECO:0000313" key="15">
    <source>
        <dbReference type="Proteomes" id="UP000816034"/>
    </source>
</evidence>
<protein>
    <recommendedName>
        <fullName evidence="3">Mediator of DNA damage checkpoint protein 1</fullName>
    </recommendedName>
</protein>
<gene>
    <name evidence="14" type="ORF">C9374_012263</name>
</gene>
<dbReference type="SUPFAM" id="SSF49879">
    <property type="entry name" value="SMAD/FHA domain"/>
    <property type="match status" value="1"/>
</dbReference>